<keyword evidence="2" id="KW-0223">Dioxygenase</keyword>
<dbReference type="AlphaFoldDB" id="A0A561E8I7"/>
<reference evidence="2 3" key="1">
    <citation type="submission" date="2019-06" db="EMBL/GenBank/DDBJ databases">
        <title>Sequencing the genomes of 1000 actinobacteria strains.</title>
        <authorList>
            <person name="Klenk H.-P."/>
        </authorList>
    </citation>
    <scope>NUCLEOTIDE SEQUENCE [LARGE SCALE GENOMIC DNA]</scope>
    <source>
        <strain evidence="2 3">DSM 19560</strain>
    </source>
</reference>
<keyword evidence="2" id="KW-0560">Oxidoreductase</keyword>
<dbReference type="EMBL" id="VIVQ01000001">
    <property type="protein sequence ID" value="TWE11929.1"/>
    <property type="molecule type" value="Genomic_DNA"/>
</dbReference>
<dbReference type="Proteomes" id="UP000318297">
    <property type="component" value="Unassembled WGS sequence"/>
</dbReference>
<dbReference type="InterPro" id="IPR037523">
    <property type="entry name" value="VOC_core"/>
</dbReference>
<protein>
    <submittedName>
        <fullName evidence="2">Glyoxalase/bleomycin resistance protein/dioxygenase superfamily protein</fullName>
    </submittedName>
</protein>
<gene>
    <name evidence="2" type="ORF">BKA23_0722</name>
</gene>
<dbReference type="SUPFAM" id="SSF54593">
    <property type="entry name" value="Glyoxalase/Bleomycin resistance protein/Dihydroxybiphenyl dioxygenase"/>
    <property type="match status" value="1"/>
</dbReference>
<evidence type="ECO:0000259" key="1">
    <source>
        <dbReference type="PROSITE" id="PS51819"/>
    </source>
</evidence>
<evidence type="ECO:0000313" key="3">
    <source>
        <dbReference type="Proteomes" id="UP000318297"/>
    </source>
</evidence>
<name>A0A561E8I7_9MICO</name>
<dbReference type="OrthoDB" id="5296884at2"/>
<dbReference type="PANTHER" id="PTHR36113">
    <property type="entry name" value="LYASE, PUTATIVE-RELATED-RELATED"/>
    <property type="match status" value="1"/>
</dbReference>
<dbReference type="InterPro" id="IPR029068">
    <property type="entry name" value="Glyas_Bleomycin-R_OHBP_Dase"/>
</dbReference>
<dbReference type="GO" id="GO:0051213">
    <property type="term" value="F:dioxygenase activity"/>
    <property type="evidence" value="ECO:0007669"/>
    <property type="project" value="UniProtKB-KW"/>
</dbReference>
<accession>A0A561E8I7</accession>
<dbReference type="PANTHER" id="PTHR36113:SF6">
    <property type="entry name" value="FOSFOMYCIN RESISTANCE PROTEIN FOSX"/>
    <property type="match status" value="1"/>
</dbReference>
<comment type="caution">
    <text evidence="2">The sequence shown here is derived from an EMBL/GenBank/DDBJ whole genome shotgun (WGS) entry which is preliminary data.</text>
</comment>
<keyword evidence="3" id="KW-1185">Reference proteome</keyword>
<evidence type="ECO:0000313" key="2">
    <source>
        <dbReference type="EMBL" id="TWE11929.1"/>
    </source>
</evidence>
<dbReference type="Gene3D" id="3.10.180.10">
    <property type="entry name" value="2,3-Dihydroxybiphenyl 1,2-Dioxygenase, domain 1"/>
    <property type="match status" value="1"/>
</dbReference>
<dbReference type="PROSITE" id="PS51819">
    <property type="entry name" value="VOC"/>
    <property type="match status" value="1"/>
</dbReference>
<dbReference type="RefSeq" id="WP_145228150.1">
    <property type="nucleotide sequence ID" value="NZ_VIVQ01000001.1"/>
</dbReference>
<sequence length="130" mass="14498">MAGFHHVEIWVADFSAVRTEWDWLLTEVGFAVQDEWENGASWIAGGAYLVVTASPSLSQPDHDRRRPGVNHVAFKADSAAQLDQLMHDAPLHGWEPLYQERYPHAGGVEHYAGWLENSTGFKVEMVADGP</sequence>
<dbReference type="Pfam" id="PF13669">
    <property type="entry name" value="Glyoxalase_4"/>
    <property type="match status" value="1"/>
</dbReference>
<feature type="domain" description="VOC" evidence="1">
    <location>
        <begin position="3"/>
        <end position="128"/>
    </location>
</feature>
<organism evidence="2 3">
    <name type="scientific">Rudaeicoccus suwonensis</name>
    <dbReference type="NCBI Taxonomy" id="657409"/>
    <lineage>
        <taxon>Bacteria</taxon>
        <taxon>Bacillati</taxon>
        <taxon>Actinomycetota</taxon>
        <taxon>Actinomycetes</taxon>
        <taxon>Micrococcales</taxon>
        <taxon>Dermacoccaceae</taxon>
        <taxon>Rudaeicoccus</taxon>
    </lineage>
</organism>
<proteinExistence type="predicted"/>
<dbReference type="InterPro" id="IPR051332">
    <property type="entry name" value="Fosfomycin_Res_Enzymes"/>
</dbReference>